<evidence type="ECO:0000313" key="2">
    <source>
        <dbReference type="Proteomes" id="UP000410492"/>
    </source>
</evidence>
<accession>A0A653D210</accession>
<keyword evidence="2" id="KW-1185">Reference proteome</keyword>
<protein>
    <submittedName>
        <fullName evidence="1">Uncharacterized protein</fullName>
    </submittedName>
</protein>
<organism evidence="1 2">
    <name type="scientific">Callosobruchus maculatus</name>
    <name type="common">Southern cowpea weevil</name>
    <name type="synonym">Pulse bruchid</name>
    <dbReference type="NCBI Taxonomy" id="64391"/>
    <lineage>
        <taxon>Eukaryota</taxon>
        <taxon>Metazoa</taxon>
        <taxon>Ecdysozoa</taxon>
        <taxon>Arthropoda</taxon>
        <taxon>Hexapoda</taxon>
        <taxon>Insecta</taxon>
        <taxon>Pterygota</taxon>
        <taxon>Neoptera</taxon>
        <taxon>Endopterygota</taxon>
        <taxon>Coleoptera</taxon>
        <taxon>Polyphaga</taxon>
        <taxon>Cucujiformia</taxon>
        <taxon>Chrysomeloidea</taxon>
        <taxon>Chrysomelidae</taxon>
        <taxon>Bruchinae</taxon>
        <taxon>Bruchini</taxon>
        <taxon>Callosobruchus</taxon>
    </lineage>
</organism>
<dbReference type="EMBL" id="CAACVG010009789">
    <property type="protein sequence ID" value="VEN54208.1"/>
    <property type="molecule type" value="Genomic_DNA"/>
</dbReference>
<sequence length="9" mass="1057">MMLLPLLIN</sequence>
<evidence type="ECO:0000313" key="1">
    <source>
        <dbReference type="EMBL" id="VEN54208.1"/>
    </source>
</evidence>
<reference evidence="1 2" key="1">
    <citation type="submission" date="2019-01" db="EMBL/GenBank/DDBJ databases">
        <authorList>
            <person name="Sayadi A."/>
        </authorList>
    </citation>
    <scope>NUCLEOTIDE SEQUENCE [LARGE SCALE GENOMIC DNA]</scope>
</reference>
<gene>
    <name evidence="1" type="ORF">CALMAC_LOCUS13752</name>
</gene>
<dbReference type="Proteomes" id="UP000410492">
    <property type="component" value="Unassembled WGS sequence"/>
</dbReference>
<proteinExistence type="predicted"/>
<name>A0A653D210_CALMS</name>